<feature type="transmembrane region" description="Helical" evidence="1">
    <location>
        <begin position="276"/>
        <end position="296"/>
    </location>
</feature>
<name>A0A4U5M1Q1_STECR</name>
<feature type="transmembrane region" description="Helical" evidence="1">
    <location>
        <begin position="136"/>
        <end position="155"/>
    </location>
</feature>
<organism evidence="2 3">
    <name type="scientific">Steinernema carpocapsae</name>
    <name type="common">Entomopathogenic nematode</name>
    <dbReference type="NCBI Taxonomy" id="34508"/>
    <lineage>
        <taxon>Eukaryota</taxon>
        <taxon>Metazoa</taxon>
        <taxon>Ecdysozoa</taxon>
        <taxon>Nematoda</taxon>
        <taxon>Chromadorea</taxon>
        <taxon>Rhabditida</taxon>
        <taxon>Tylenchina</taxon>
        <taxon>Panagrolaimomorpha</taxon>
        <taxon>Strongyloidoidea</taxon>
        <taxon>Steinernematidae</taxon>
        <taxon>Steinernema</taxon>
    </lineage>
</organism>
<evidence type="ECO:0000313" key="2">
    <source>
        <dbReference type="EMBL" id="TKR62597.1"/>
    </source>
</evidence>
<dbReference type="OrthoDB" id="5851694at2759"/>
<comment type="caution">
    <text evidence="2">The sequence shown here is derived from an EMBL/GenBank/DDBJ whole genome shotgun (WGS) entry which is preliminary data.</text>
</comment>
<dbReference type="EMBL" id="AZBU02000010">
    <property type="protein sequence ID" value="TKR62597.1"/>
    <property type="molecule type" value="Genomic_DNA"/>
</dbReference>
<gene>
    <name evidence="2" type="ORF">L596_026530</name>
</gene>
<dbReference type="PANTHER" id="PTHR23021">
    <property type="entry name" value="SERPENTINE RECEPTOR, CLASS T"/>
    <property type="match status" value="1"/>
</dbReference>
<feature type="transmembrane region" description="Helical" evidence="1">
    <location>
        <begin position="175"/>
        <end position="197"/>
    </location>
</feature>
<feature type="transmembrane region" description="Helical" evidence="1">
    <location>
        <begin position="30"/>
        <end position="50"/>
    </location>
</feature>
<dbReference type="Pfam" id="PF10321">
    <property type="entry name" value="7TM_GPCR_Srt"/>
    <property type="match status" value="1"/>
</dbReference>
<dbReference type="Proteomes" id="UP000298663">
    <property type="component" value="Unassembled WGS sequence"/>
</dbReference>
<proteinExistence type="predicted"/>
<feature type="transmembrane region" description="Helical" evidence="1">
    <location>
        <begin position="62"/>
        <end position="84"/>
    </location>
</feature>
<reference evidence="2 3" key="2">
    <citation type="journal article" date="2019" name="G3 (Bethesda)">
        <title>Hybrid Assembly of the Genome of the Entomopathogenic Nematode Steinernema carpocapsae Identifies the X-Chromosome.</title>
        <authorList>
            <person name="Serra L."/>
            <person name="Macchietto M."/>
            <person name="Macias-Munoz A."/>
            <person name="McGill C.J."/>
            <person name="Rodriguez I.M."/>
            <person name="Rodriguez B."/>
            <person name="Murad R."/>
            <person name="Mortazavi A."/>
        </authorList>
    </citation>
    <scope>NUCLEOTIDE SEQUENCE [LARGE SCALE GENOMIC DNA]</scope>
    <source>
        <strain evidence="2 3">ALL</strain>
    </source>
</reference>
<feature type="transmembrane region" description="Helical" evidence="1">
    <location>
        <begin position="104"/>
        <end position="124"/>
    </location>
</feature>
<evidence type="ECO:0000256" key="1">
    <source>
        <dbReference type="SAM" id="Phobius"/>
    </source>
</evidence>
<dbReference type="InterPro" id="IPR019425">
    <property type="entry name" value="7TM_GPCR_serpentine_rcpt_Srt"/>
</dbReference>
<accession>A0A4U5M1Q1</accession>
<keyword evidence="1" id="KW-1133">Transmembrane helix</keyword>
<dbReference type="SUPFAM" id="SSF81321">
    <property type="entry name" value="Family A G protein-coupled receptor-like"/>
    <property type="match status" value="1"/>
</dbReference>
<protein>
    <recommendedName>
        <fullName evidence="4">G-protein coupled receptors family 1 profile domain-containing protein</fullName>
    </recommendedName>
</protein>
<keyword evidence="1" id="KW-0812">Transmembrane</keyword>
<feature type="transmembrane region" description="Helical" evidence="1">
    <location>
        <begin position="244"/>
        <end position="264"/>
    </location>
</feature>
<keyword evidence="1" id="KW-0472">Membrane</keyword>
<evidence type="ECO:0008006" key="4">
    <source>
        <dbReference type="Google" id="ProtNLM"/>
    </source>
</evidence>
<sequence length="325" mass="36815">MEEQITSVLGDLLYKLAKLSLLTFARIVELSIYLTSCVAGLILFVVEVACSRQTSIVMSYKNAVLGSIFLFVVLICLPLHLVIFTVLMKKQEFQKLTAYRVMTHMSVLECVYMTGHILSGLMSICETSFSVHVERIGGCFISSGWVGIVAFTFILSLNRFMVFANIKLRPDHDYMFFTTFITLIWLLTTVVFGLHLIPQMSFSYSVKLNAYIFADGPVARDVEHVMYRNQSSSVWKIRSGEIKLFVQSVIIFLYLSLIRCLWHFGKVLITSDVGFTILGIATQAVGGLNPILYLTFNKTIRKHVMDMFGVKRTAVQVITDDMRTK</sequence>
<keyword evidence="3" id="KW-1185">Reference proteome</keyword>
<evidence type="ECO:0000313" key="3">
    <source>
        <dbReference type="Proteomes" id="UP000298663"/>
    </source>
</evidence>
<dbReference type="AlphaFoldDB" id="A0A4U5M1Q1"/>
<reference evidence="2 3" key="1">
    <citation type="journal article" date="2015" name="Genome Biol.">
        <title>Comparative genomics of Steinernema reveals deeply conserved gene regulatory networks.</title>
        <authorList>
            <person name="Dillman A.R."/>
            <person name="Macchietto M."/>
            <person name="Porter C.F."/>
            <person name="Rogers A."/>
            <person name="Williams B."/>
            <person name="Antoshechkin I."/>
            <person name="Lee M.M."/>
            <person name="Goodwin Z."/>
            <person name="Lu X."/>
            <person name="Lewis E.E."/>
            <person name="Goodrich-Blair H."/>
            <person name="Stock S.P."/>
            <person name="Adams B.J."/>
            <person name="Sternberg P.W."/>
            <person name="Mortazavi A."/>
        </authorList>
    </citation>
    <scope>NUCLEOTIDE SEQUENCE [LARGE SCALE GENOMIC DNA]</scope>
    <source>
        <strain evidence="2 3">ALL</strain>
    </source>
</reference>